<protein>
    <recommendedName>
        <fullName evidence="3">NB-ARC domain-containing protein</fullName>
    </recommendedName>
</protein>
<dbReference type="Proteomes" id="UP001221757">
    <property type="component" value="Unassembled WGS sequence"/>
</dbReference>
<dbReference type="SUPFAM" id="SSF52540">
    <property type="entry name" value="P-loop containing nucleoside triphosphate hydrolases"/>
    <property type="match status" value="1"/>
</dbReference>
<dbReference type="EMBL" id="JARKIE010000262">
    <property type="protein sequence ID" value="KAJ7660453.1"/>
    <property type="molecule type" value="Genomic_DNA"/>
</dbReference>
<evidence type="ECO:0008006" key="3">
    <source>
        <dbReference type="Google" id="ProtNLM"/>
    </source>
</evidence>
<gene>
    <name evidence="1" type="ORF">B0H17DRAFT_954183</name>
</gene>
<proteinExistence type="predicted"/>
<accession>A0AAD7G2R5</accession>
<sequence length="218" mass="24734">IYFVDCSSQETLENDLVTLALVKKFGKTAEDTLLGLSDQRLGKEWLIVFNNADDIHLNLVRYFPSGSHGNIIITSRNPDLAQLTVSEAEHKVDRMELEEATDLLLSAARLDIKAVDNREIGKRIVQKLCCLPLAVSQAGAYISSSRALQPYLELYESTTQRIRLLNQMPTQSDYEWSVYTTWQISFEKLSKQSAELLQLCSFIHHDGITEDIFRHAAE</sequence>
<evidence type="ECO:0000313" key="2">
    <source>
        <dbReference type="Proteomes" id="UP001221757"/>
    </source>
</evidence>
<dbReference type="Gene3D" id="3.40.50.300">
    <property type="entry name" value="P-loop containing nucleotide triphosphate hydrolases"/>
    <property type="match status" value="1"/>
</dbReference>
<evidence type="ECO:0000313" key="1">
    <source>
        <dbReference type="EMBL" id="KAJ7660453.1"/>
    </source>
</evidence>
<dbReference type="AlphaFoldDB" id="A0AAD7G2R5"/>
<dbReference type="PANTHER" id="PTHR35205:SF1">
    <property type="entry name" value="ZU5 DOMAIN-CONTAINING PROTEIN"/>
    <property type="match status" value="1"/>
</dbReference>
<organism evidence="1 2">
    <name type="scientific">Mycena rosella</name>
    <name type="common">Pink bonnet</name>
    <name type="synonym">Agaricus rosellus</name>
    <dbReference type="NCBI Taxonomy" id="1033263"/>
    <lineage>
        <taxon>Eukaryota</taxon>
        <taxon>Fungi</taxon>
        <taxon>Dikarya</taxon>
        <taxon>Basidiomycota</taxon>
        <taxon>Agaricomycotina</taxon>
        <taxon>Agaricomycetes</taxon>
        <taxon>Agaricomycetidae</taxon>
        <taxon>Agaricales</taxon>
        <taxon>Marasmiineae</taxon>
        <taxon>Mycenaceae</taxon>
        <taxon>Mycena</taxon>
    </lineage>
</organism>
<keyword evidence="2" id="KW-1185">Reference proteome</keyword>
<name>A0AAD7G2R5_MYCRO</name>
<dbReference type="GO" id="GO:0043531">
    <property type="term" value="F:ADP binding"/>
    <property type="evidence" value="ECO:0007669"/>
    <property type="project" value="InterPro"/>
</dbReference>
<comment type="caution">
    <text evidence="1">The sequence shown here is derived from an EMBL/GenBank/DDBJ whole genome shotgun (WGS) entry which is preliminary data.</text>
</comment>
<dbReference type="InterPro" id="IPR027417">
    <property type="entry name" value="P-loop_NTPase"/>
</dbReference>
<dbReference type="PANTHER" id="PTHR35205">
    <property type="entry name" value="NB-ARC AND TPR DOMAIN PROTEIN"/>
    <property type="match status" value="1"/>
</dbReference>
<reference evidence="1" key="1">
    <citation type="submission" date="2023-03" db="EMBL/GenBank/DDBJ databases">
        <title>Massive genome expansion in bonnet fungi (Mycena s.s.) driven by repeated elements and novel gene families across ecological guilds.</title>
        <authorList>
            <consortium name="Lawrence Berkeley National Laboratory"/>
            <person name="Harder C.B."/>
            <person name="Miyauchi S."/>
            <person name="Viragh M."/>
            <person name="Kuo A."/>
            <person name="Thoen E."/>
            <person name="Andreopoulos B."/>
            <person name="Lu D."/>
            <person name="Skrede I."/>
            <person name="Drula E."/>
            <person name="Henrissat B."/>
            <person name="Morin E."/>
            <person name="Kohler A."/>
            <person name="Barry K."/>
            <person name="LaButti K."/>
            <person name="Morin E."/>
            <person name="Salamov A."/>
            <person name="Lipzen A."/>
            <person name="Mereny Z."/>
            <person name="Hegedus B."/>
            <person name="Baldrian P."/>
            <person name="Stursova M."/>
            <person name="Weitz H."/>
            <person name="Taylor A."/>
            <person name="Grigoriev I.V."/>
            <person name="Nagy L.G."/>
            <person name="Martin F."/>
            <person name="Kauserud H."/>
        </authorList>
    </citation>
    <scope>NUCLEOTIDE SEQUENCE</scope>
    <source>
        <strain evidence="1">CBHHK067</strain>
    </source>
</reference>
<feature type="non-terminal residue" evidence="1">
    <location>
        <position position="1"/>
    </location>
</feature>